<reference evidence="1" key="1">
    <citation type="submission" date="2022-10" db="EMBL/GenBank/DDBJ databases">
        <title>Completed Genome Sequence of two octocoral isolated bacterium, Endozoicomonas euniceicola EF212T and Endozoicomonas gorgoniicola PS125T.</title>
        <authorList>
            <person name="Chiou Y.-J."/>
            <person name="Chen Y.-H."/>
        </authorList>
    </citation>
    <scope>NUCLEOTIDE SEQUENCE</scope>
    <source>
        <strain evidence="1">EF212</strain>
    </source>
</reference>
<dbReference type="EMBL" id="CP103300">
    <property type="protein sequence ID" value="UYM17873.1"/>
    <property type="molecule type" value="Genomic_DNA"/>
</dbReference>
<dbReference type="SUPFAM" id="SSF52317">
    <property type="entry name" value="Class I glutamine amidotransferase-like"/>
    <property type="match status" value="1"/>
</dbReference>
<organism evidence="1 2">
    <name type="scientific">Endozoicomonas euniceicola</name>
    <dbReference type="NCBI Taxonomy" id="1234143"/>
    <lineage>
        <taxon>Bacteria</taxon>
        <taxon>Pseudomonadati</taxon>
        <taxon>Pseudomonadota</taxon>
        <taxon>Gammaproteobacteria</taxon>
        <taxon>Oceanospirillales</taxon>
        <taxon>Endozoicomonadaceae</taxon>
        <taxon>Endozoicomonas</taxon>
    </lineage>
</organism>
<dbReference type="PANTHER" id="PTHR43235">
    <property type="entry name" value="GLUTAMINE AMIDOTRANSFERASE PB2B2.05-RELATED"/>
    <property type="match status" value="1"/>
</dbReference>
<dbReference type="CDD" id="cd01745">
    <property type="entry name" value="GATase1_2"/>
    <property type="match status" value="1"/>
</dbReference>
<sequence>MKPIIGISTEEIPYLRGLKSFMNHGYGDAICKAGGSPVLLQIVHDNPEEHAENVARSLDGLVISGGMCYIDPQFYGEGMSPDMSHLYPPRDYWERALIKAFMKAGKPVIGVCRGMQQINILLGGSLHGNVLKDIPGAHNHWGGDTQMHFPAHNIDIDKDSHLHQISGKEVCAVNSFHYQAINKVGNDLKVTARSSLDGVIEAIEHTDSNVYLHGYQFHPEMMVDNEPLCMDIFKALVNKSAEVASR</sequence>
<dbReference type="RefSeq" id="WP_262600619.1">
    <property type="nucleotide sequence ID" value="NZ_CP103300.1"/>
</dbReference>
<gene>
    <name evidence="1" type="ORF">NX720_08190</name>
</gene>
<dbReference type="Pfam" id="PF07722">
    <property type="entry name" value="Peptidase_C26"/>
    <property type="match status" value="1"/>
</dbReference>
<dbReference type="PROSITE" id="PS51273">
    <property type="entry name" value="GATASE_TYPE_1"/>
    <property type="match status" value="1"/>
</dbReference>
<keyword evidence="1" id="KW-0378">Hydrolase</keyword>
<dbReference type="PANTHER" id="PTHR43235:SF1">
    <property type="entry name" value="GLUTAMINE AMIDOTRANSFERASE PB2B2.05-RELATED"/>
    <property type="match status" value="1"/>
</dbReference>
<keyword evidence="2" id="KW-1185">Reference proteome</keyword>
<accession>A0ABY6GYL2</accession>
<dbReference type="InterPro" id="IPR044668">
    <property type="entry name" value="PuuD-like"/>
</dbReference>
<proteinExistence type="predicted"/>
<evidence type="ECO:0000313" key="1">
    <source>
        <dbReference type="EMBL" id="UYM17873.1"/>
    </source>
</evidence>
<dbReference type="InterPro" id="IPR011697">
    <property type="entry name" value="Peptidase_C26"/>
</dbReference>
<evidence type="ECO:0000313" key="2">
    <source>
        <dbReference type="Proteomes" id="UP001163255"/>
    </source>
</evidence>
<name>A0ABY6GYL2_9GAMM</name>
<dbReference type="GO" id="GO:0016787">
    <property type="term" value="F:hydrolase activity"/>
    <property type="evidence" value="ECO:0007669"/>
    <property type="project" value="UniProtKB-KW"/>
</dbReference>
<dbReference type="InterPro" id="IPR029062">
    <property type="entry name" value="Class_I_gatase-like"/>
</dbReference>
<dbReference type="Proteomes" id="UP001163255">
    <property type="component" value="Chromosome"/>
</dbReference>
<dbReference type="Gene3D" id="3.40.50.880">
    <property type="match status" value="1"/>
</dbReference>
<protein>
    <submittedName>
        <fullName evidence="1">Gamma-glutamyl-gamma-aminobutyrate hydrolase family protein</fullName>
    </submittedName>
</protein>